<dbReference type="RefSeq" id="WP_186920279.1">
    <property type="nucleotide sequence ID" value="NZ_JACOPQ010000017.1"/>
</dbReference>
<comment type="caution">
    <text evidence="4">The sequence shown here is derived from an EMBL/GenBank/DDBJ whole genome shotgun (WGS) entry which is preliminary data.</text>
</comment>
<dbReference type="AlphaFoldDB" id="A0A8J6JPI9"/>
<organism evidence="4 5">
    <name type="scientific">Lawsonibacter faecis</name>
    <dbReference type="NCBI Taxonomy" id="2763052"/>
    <lineage>
        <taxon>Bacteria</taxon>
        <taxon>Bacillati</taxon>
        <taxon>Bacillota</taxon>
        <taxon>Clostridia</taxon>
        <taxon>Eubacteriales</taxon>
        <taxon>Oscillospiraceae</taxon>
        <taxon>Lawsonibacter</taxon>
    </lineage>
</organism>
<evidence type="ECO:0000256" key="2">
    <source>
        <dbReference type="SAM" id="SignalP"/>
    </source>
</evidence>
<keyword evidence="1" id="KW-0677">Repeat</keyword>
<evidence type="ECO:0000259" key="3">
    <source>
        <dbReference type="PROSITE" id="PS51272"/>
    </source>
</evidence>
<name>A0A8J6JPI9_9FIRM</name>
<reference evidence="4" key="1">
    <citation type="submission" date="2020-08" db="EMBL/GenBank/DDBJ databases">
        <title>Genome public.</title>
        <authorList>
            <person name="Liu C."/>
            <person name="Sun Q."/>
        </authorList>
    </citation>
    <scope>NUCLEOTIDE SEQUENCE</scope>
    <source>
        <strain evidence="4">NSJ-52</strain>
    </source>
</reference>
<evidence type="ECO:0000313" key="4">
    <source>
        <dbReference type="EMBL" id="MBC5738550.1"/>
    </source>
</evidence>
<feature type="chain" id="PRO_5035195110" evidence="2">
    <location>
        <begin position="27"/>
        <end position="777"/>
    </location>
</feature>
<dbReference type="PROSITE" id="PS51272">
    <property type="entry name" value="SLH"/>
    <property type="match status" value="2"/>
</dbReference>
<evidence type="ECO:0000313" key="5">
    <source>
        <dbReference type="Proteomes" id="UP000607645"/>
    </source>
</evidence>
<feature type="domain" description="SLH" evidence="3">
    <location>
        <begin position="165"/>
        <end position="228"/>
    </location>
</feature>
<protein>
    <submittedName>
        <fullName evidence="4">S-layer homology domain-containing protein</fullName>
    </submittedName>
</protein>
<dbReference type="InterPro" id="IPR001119">
    <property type="entry name" value="SLH_dom"/>
</dbReference>
<dbReference type="EMBL" id="JACOPQ010000017">
    <property type="protein sequence ID" value="MBC5738550.1"/>
    <property type="molecule type" value="Genomic_DNA"/>
</dbReference>
<sequence length="777" mass="82211">MKRNRLLACVLAAAMVLSLTVVPAMAAYPDVPADNWAAEYVNDMTQKGIFTGISEGGQILFKPDKPMTAVEALALCARISVETALRQEIGRDRADQIAGLTGDAAYWARDEFATCIEAGILSYAELKELWQSGEISKPIAKEDFALYLVRSMQLAPMAENLSTYTLDFTDKKDITAGMEPYVYLLNTYGIVTGNENKAFAPKSTVTRAVAATMLSRAIDFMDESGTSVELPEYTDYNWEAGIIVSAAAGAKDKINLVLKSDISGDKTISIPAATPIYENSMLVESKLLVSGTYARVCFDQDGTPMAIRLSGSVETVAGSVVGVSDSTLLLNVNGTTQSVNYDRFTEVQVGGKTGDRSLIDAEAGYTDAVCRIDQLGHLVAVQLTGGTRREEGVIKSVETQASGGAVLVISGLDGQLQRLTVPAGTTITANGLSLSSLDASHVGNYVDLRVSNDDGTVSSAAMDRVTRYVQGAVRSTGSAGGVDNVTVSDLSTNKATTYNLAETAEIYYSGKAVGLGAIQKDWFVTVRVTGGEITALYGYPGSKVTEGTIAGIDYPSSDTAKMVLSVSTAQGAVVTFDLNLSDPPSVQRSGKSASLSKLRTGDSVTVTSRYNEVTLIDSVPRSANVSGTIVGKSETKTSYTIDVELDNGGGTKTYELNGSISVTRDDKIIDVSELAVDYHVAMITEGDEVLSIDVDRAAGSNATKISGTVITVETKEKTILFRTSDEKIVTVDVPAGLSIQTVGSGTISLSKLQNGDSLDIYGEYKDGNFKASVIIKI</sequence>
<keyword evidence="2" id="KW-0732">Signal</keyword>
<keyword evidence="5" id="KW-1185">Reference proteome</keyword>
<dbReference type="InterPro" id="IPR051465">
    <property type="entry name" value="Cell_Envelope_Struct_Comp"/>
</dbReference>
<evidence type="ECO:0000256" key="1">
    <source>
        <dbReference type="ARBA" id="ARBA00022737"/>
    </source>
</evidence>
<feature type="domain" description="SLH" evidence="3">
    <location>
        <begin position="24"/>
        <end position="90"/>
    </location>
</feature>
<gene>
    <name evidence="4" type="ORF">H8S62_16170</name>
</gene>
<dbReference type="Pfam" id="PF00395">
    <property type="entry name" value="SLH"/>
    <property type="match status" value="2"/>
</dbReference>
<accession>A0A8J6JPI9</accession>
<proteinExistence type="predicted"/>
<dbReference type="Proteomes" id="UP000607645">
    <property type="component" value="Unassembled WGS sequence"/>
</dbReference>
<feature type="signal peptide" evidence="2">
    <location>
        <begin position="1"/>
        <end position="26"/>
    </location>
</feature>
<dbReference type="PANTHER" id="PTHR43308">
    <property type="entry name" value="OUTER MEMBRANE PROTEIN ALPHA-RELATED"/>
    <property type="match status" value="1"/>
</dbReference>